<dbReference type="OrthoDB" id="5242130at2"/>
<gene>
    <name evidence="1" type="ORF">FJV41_16265</name>
</gene>
<dbReference type="Proteomes" id="UP000315369">
    <property type="component" value="Unassembled WGS sequence"/>
</dbReference>
<evidence type="ECO:0008006" key="3">
    <source>
        <dbReference type="Google" id="ProtNLM"/>
    </source>
</evidence>
<dbReference type="AlphaFoldDB" id="A0A540X0Z0"/>
<keyword evidence="2" id="KW-1185">Reference proteome</keyword>
<proteinExistence type="predicted"/>
<dbReference type="EMBL" id="VIFM01000055">
    <property type="protein sequence ID" value="TQF14938.1"/>
    <property type="molecule type" value="Genomic_DNA"/>
</dbReference>
<evidence type="ECO:0000313" key="1">
    <source>
        <dbReference type="EMBL" id="TQF14938.1"/>
    </source>
</evidence>
<accession>A0A540X0Z0</accession>
<comment type="caution">
    <text evidence="1">The sequence shown here is derived from an EMBL/GenBank/DDBJ whole genome shotgun (WGS) entry which is preliminary data.</text>
</comment>
<sequence length="489" mass="51040">MHSKYGFALVCLGLMGCAEPDSAPDTVKAQACAPGVAQRVKVVMPPGDDPPWDEPAPVNLVDAQGTLYFAVNFRDGRSALWRSDGSDAGTFPVKSFPAVTPRRNRGLGGLVPVGSQVFFQVWNPDTGKELWVSDGTEAGTHLVADLMPGTADSSLRLPTALDGALSFFRLTPVAAGTQVELWRSDGTDSGTVQVVNFGVLAALQGQSLRGGDALLFFLVGPGSGTALWRTDGTASGTSFVKRLDADVVPLGDVRSPDSGAPGLFTLLDGPNTEVWKTDGSPTGTVRLDTFGRSMRLLGALGSSVYLTSADTTTRRMGLYRLSLAGGGKSTVKVLPNPYADMEGTTPYLQDTASSGGRLYLSVAIGSPFPGPAALRVGLWVTDGTAEGTVQLPVELSISEYYWSPLYATGMGAVLFGGDTSPLSYNEPWVTRGTAMSTGQAADIGGGGASPQGFARVGERVYFSAKDDTFEPQLWSLPADLACPPGPAPE</sequence>
<evidence type="ECO:0000313" key="2">
    <source>
        <dbReference type="Proteomes" id="UP000315369"/>
    </source>
</evidence>
<name>A0A540X0Z0_9BACT</name>
<reference evidence="1 2" key="1">
    <citation type="submission" date="2019-06" db="EMBL/GenBank/DDBJ databases">
        <authorList>
            <person name="Livingstone P."/>
            <person name="Whitworth D."/>
        </authorList>
    </citation>
    <scope>NUCLEOTIDE SEQUENCE [LARGE SCALE GENOMIC DNA]</scope>
    <source>
        <strain evidence="1 2">AM401</strain>
    </source>
</reference>
<protein>
    <recommendedName>
        <fullName evidence="3">Lipoprotein</fullName>
    </recommendedName>
</protein>
<dbReference type="RefSeq" id="WP_141643399.1">
    <property type="nucleotide sequence ID" value="NZ_VIFM01000055.1"/>
</dbReference>
<organism evidence="1 2">
    <name type="scientific">Myxococcus llanfairpwllgwyngyllgogerychwyrndrobwllllantysiliogogogochensis</name>
    <dbReference type="NCBI Taxonomy" id="2590453"/>
    <lineage>
        <taxon>Bacteria</taxon>
        <taxon>Pseudomonadati</taxon>
        <taxon>Myxococcota</taxon>
        <taxon>Myxococcia</taxon>
        <taxon>Myxococcales</taxon>
        <taxon>Cystobacterineae</taxon>
        <taxon>Myxococcaceae</taxon>
        <taxon>Myxococcus</taxon>
    </lineage>
</organism>
<dbReference type="PROSITE" id="PS51257">
    <property type="entry name" value="PROKAR_LIPOPROTEIN"/>
    <property type="match status" value="1"/>
</dbReference>